<dbReference type="AlphaFoldDB" id="A0A1F5P4L9"/>
<name>A0A1F5P4L9_9BACT</name>
<evidence type="ECO:0000313" key="1">
    <source>
        <dbReference type="EMBL" id="OGE84841.1"/>
    </source>
</evidence>
<sequence length="122" mass="13719">MPGSSSYTLVPIHLLVESWPADQPEPATDWRVKASDGTAYLFLRSQPRNRCAGYVREEFLVYLREKLGNGQIRMSAKELGDVLAQLGRCRGFEVSAHEDCVSLAERLLPERAISQAPSWRVD</sequence>
<protein>
    <submittedName>
        <fullName evidence="1">Uncharacterized protein</fullName>
    </submittedName>
</protein>
<proteinExistence type="predicted"/>
<evidence type="ECO:0000313" key="2">
    <source>
        <dbReference type="Proteomes" id="UP000176786"/>
    </source>
</evidence>
<dbReference type="STRING" id="1817832.A3J48_03450"/>
<gene>
    <name evidence="1" type="ORF">A3J48_03450</name>
</gene>
<organism evidence="1 2">
    <name type="scientific">Candidatus Doudnabacteria bacterium RIFCSPHIGHO2_02_FULL_46_11</name>
    <dbReference type="NCBI Taxonomy" id="1817832"/>
    <lineage>
        <taxon>Bacteria</taxon>
        <taxon>Candidatus Doudnaibacteriota</taxon>
    </lineage>
</organism>
<dbReference type="EMBL" id="MFES01000033">
    <property type="protein sequence ID" value="OGE84841.1"/>
    <property type="molecule type" value="Genomic_DNA"/>
</dbReference>
<dbReference type="Proteomes" id="UP000176786">
    <property type="component" value="Unassembled WGS sequence"/>
</dbReference>
<accession>A0A1F5P4L9</accession>
<comment type="caution">
    <text evidence="1">The sequence shown here is derived from an EMBL/GenBank/DDBJ whole genome shotgun (WGS) entry which is preliminary data.</text>
</comment>
<reference evidence="1 2" key="1">
    <citation type="journal article" date="2016" name="Nat. Commun.">
        <title>Thousands of microbial genomes shed light on interconnected biogeochemical processes in an aquifer system.</title>
        <authorList>
            <person name="Anantharaman K."/>
            <person name="Brown C.T."/>
            <person name="Hug L.A."/>
            <person name="Sharon I."/>
            <person name="Castelle C.J."/>
            <person name="Probst A.J."/>
            <person name="Thomas B.C."/>
            <person name="Singh A."/>
            <person name="Wilkins M.J."/>
            <person name="Karaoz U."/>
            <person name="Brodie E.L."/>
            <person name="Williams K.H."/>
            <person name="Hubbard S.S."/>
            <person name="Banfield J.F."/>
        </authorList>
    </citation>
    <scope>NUCLEOTIDE SEQUENCE [LARGE SCALE GENOMIC DNA]</scope>
</reference>